<proteinExistence type="inferred from homology"/>
<dbReference type="InterPro" id="IPR049326">
    <property type="entry name" value="Rhodopsin_dom_fungi"/>
</dbReference>
<feature type="non-terminal residue" evidence="9">
    <location>
        <position position="325"/>
    </location>
</feature>
<evidence type="ECO:0000256" key="6">
    <source>
        <dbReference type="SAM" id="MobiDB-lite"/>
    </source>
</evidence>
<feature type="transmembrane region" description="Helical" evidence="7">
    <location>
        <begin position="163"/>
        <end position="185"/>
    </location>
</feature>
<dbReference type="GeneID" id="19330385"/>
<dbReference type="VEuPathDB" id="FungiDB:MYCFIDRAFT_119208"/>
<gene>
    <name evidence="9" type="ORF">MYCFIDRAFT_119208</name>
</gene>
<dbReference type="EMBL" id="KB446560">
    <property type="protein sequence ID" value="EME80711.1"/>
    <property type="molecule type" value="Genomic_DNA"/>
</dbReference>
<keyword evidence="4 7" id="KW-0472">Membrane</keyword>
<dbReference type="Pfam" id="PF20684">
    <property type="entry name" value="Fung_rhodopsin"/>
    <property type="match status" value="1"/>
</dbReference>
<comment type="subcellular location">
    <subcellularLocation>
        <location evidence="1">Membrane</location>
        <topology evidence="1">Multi-pass membrane protein</topology>
    </subcellularLocation>
</comment>
<feature type="transmembrane region" description="Helical" evidence="7">
    <location>
        <begin position="117"/>
        <end position="143"/>
    </location>
</feature>
<evidence type="ECO:0000256" key="3">
    <source>
        <dbReference type="ARBA" id="ARBA00022989"/>
    </source>
</evidence>
<feature type="transmembrane region" description="Helical" evidence="7">
    <location>
        <begin position="239"/>
        <end position="260"/>
    </location>
</feature>
<evidence type="ECO:0000256" key="5">
    <source>
        <dbReference type="ARBA" id="ARBA00038359"/>
    </source>
</evidence>
<evidence type="ECO:0000313" key="10">
    <source>
        <dbReference type="Proteomes" id="UP000016932"/>
    </source>
</evidence>
<dbReference type="InterPro" id="IPR052337">
    <property type="entry name" value="SAT4-like"/>
</dbReference>
<comment type="similarity">
    <text evidence="5">Belongs to the SAT4 family.</text>
</comment>
<feature type="transmembrane region" description="Helical" evidence="7">
    <location>
        <begin position="39"/>
        <end position="58"/>
    </location>
</feature>
<reference evidence="9 10" key="1">
    <citation type="journal article" date="2012" name="PLoS Pathog.">
        <title>Diverse lifestyles and strategies of plant pathogenesis encoded in the genomes of eighteen Dothideomycetes fungi.</title>
        <authorList>
            <person name="Ohm R.A."/>
            <person name="Feau N."/>
            <person name="Henrissat B."/>
            <person name="Schoch C.L."/>
            <person name="Horwitz B.A."/>
            <person name="Barry K.W."/>
            <person name="Condon B.J."/>
            <person name="Copeland A.C."/>
            <person name="Dhillon B."/>
            <person name="Glaser F."/>
            <person name="Hesse C.N."/>
            <person name="Kosti I."/>
            <person name="LaButti K."/>
            <person name="Lindquist E.A."/>
            <person name="Lucas S."/>
            <person name="Salamov A.A."/>
            <person name="Bradshaw R.E."/>
            <person name="Ciuffetti L."/>
            <person name="Hamelin R.C."/>
            <person name="Kema G.H.J."/>
            <person name="Lawrence C."/>
            <person name="Scott J.A."/>
            <person name="Spatafora J.W."/>
            <person name="Turgeon B.G."/>
            <person name="de Wit P.J.G.M."/>
            <person name="Zhong S."/>
            <person name="Goodwin S.B."/>
            <person name="Grigoriev I.V."/>
        </authorList>
    </citation>
    <scope>NUCLEOTIDE SEQUENCE [LARGE SCALE GENOMIC DNA]</scope>
    <source>
        <strain evidence="9 10">CIRAD86</strain>
    </source>
</reference>
<dbReference type="PANTHER" id="PTHR33048">
    <property type="entry name" value="PTH11-LIKE INTEGRAL MEMBRANE PROTEIN (AFU_ORTHOLOGUE AFUA_5G11245)"/>
    <property type="match status" value="1"/>
</dbReference>
<name>M3A7X7_PSEFD</name>
<dbReference type="Proteomes" id="UP000016932">
    <property type="component" value="Unassembled WGS sequence"/>
</dbReference>
<evidence type="ECO:0000256" key="2">
    <source>
        <dbReference type="ARBA" id="ARBA00022692"/>
    </source>
</evidence>
<sequence>SIVGCAFASVAYFMRMLSKMNLPCVRGARVDTNFWWDDLLITIAWLLIIPITVLSTFLNTLAMGRDVWTIPFDNITKALKMYYFDELLYIAALPIIKITILFTYLRIFQTPNFRKLAFGAIGINVVFAITFFGVTVFQCIPVHLAWTHWDGTHPGECKDLNALSWAAAALNIILDVVVVGLPMPMLWKMNLNKRKKILVMLMFGVGFFVTIVSILRLHLLVYFGHSKNITYDYKKVGDWTVVELNTALCCACMPGIRNLIRRAFPKLMGSTARNSRRTPTPGLSGLRGPTPVTSGLGKGVTEVYVRPRHSDDDHFIPLDDISADN</sequence>
<dbReference type="HOGENOM" id="CLU_028200_6_1_1"/>
<evidence type="ECO:0000256" key="1">
    <source>
        <dbReference type="ARBA" id="ARBA00004141"/>
    </source>
</evidence>
<evidence type="ECO:0000256" key="4">
    <source>
        <dbReference type="ARBA" id="ARBA00023136"/>
    </source>
</evidence>
<protein>
    <recommendedName>
        <fullName evidence="8">Rhodopsin domain-containing protein</fullName>
    </recommendedName>
</protein>
<dbReference type="OrthoDB" id="2496787at2759"/>
<feature type="domain" description="Rhodopsin" evidence="8">
    <location>
        <begin position="30"/>
        <end position="262"/>
    </location>
</feature>
<accession>M3A7X7</accession>
<dbReference type="GO" id="GO:0016020">
    <property type="term" value="C:membrane"/>
    <property type="evidence" value="ECO:0007669"/>
    <property type="project" value="UniProtKB-SubCell"/>
</dbReference>
<keyword evidence="2 7" id="KW-0812">Transmembrane</keyword>
<dbReference type="PANTHER" id="PTHR33048:SF160">
    <property type="entry name" value="SAT4 FAMILY MEMBRANE PROTEIN"/>
    <property type="match status" value="1"/>
</dbReference>
<organism evidence="9 10">
    <name type="scientific">Pseudocercospora fijiensis (strain CIRAD86)</name>
    <name type="common">Black leaf streak disease fungus</name>
    <name type="synonym">Mycosphaerella fijiensis</name>
    <dbReference type="NCBI Taxonomy" id="383855"/>
    <lineage>
        <taxon>Eukaryota</taxon>
        <taxon>Fungi</taxon>
        <taxon>Dikarya</taxon>
        <taxon>Ascomycota</taxon>
        <taxon>Pezizomycotina</taxon>
        <taxon>Dothideomycetes</taxon>
        <taxon>Dothideomycetidae</taxon>
        <taxon>Mycosphaerellales</taxon>
        <taxon>Mycosphaerellaceae</taxon>
        <taxon>Pseudocercospora</taxon>
    </lineage>
</organism>
<feature type="transmembrane region" description="Helical" evidence="7">
    <location>
        <begin position="197"/>
        <end position="219"/>
    </location>
</feature>
<evidence type="ECO:0000259" key="8">
    <source>
        <dbReference type="Pfam" id="PF20684"/>
    </source>
</evidence>
<evidence type="ECO:0000256" key="7">
    <source>
        <dbReference type="SAM" id="Phobius"/>
    </source>
</evidence>
<dbReference type="KEGG" id="pfj:MYCFIDRAFT_119208"/>
<evidence type="ECO:0000313" key="9">
    <source>
        <dbReference type="EMBL" id="EME80711.1"/>
    </source>
</evidence>
<feature type="transmembrane region" description="Helical" evidence="7">
    <location>
        <begin position="87"/>
        <end position="105"/>
    </location>
</feature>
<dbReference type="eggNOG" id="ENOG502SKG6">
    <property type="taxonomic scope" value="Eukaryota"/>
</dbReference>
<keyword evidence="10" id="KW-1185">Reference proteome</keyword>
<feature type="region of interest" description="Disordered" evidence="6">
    <location>
        <begin position="271"/>
        <end position="292"/>
    </location>
</feature>
<keyword evidence="3 7" id="KW-1133">Transmembrane helix</keyword>
<dbReference type="AlphaFoldDB" id="M3A7X7"/>
<feature type="non-terminal residue" evidence="9">
    <location>
        <position position="1"/>
    </location>
</feature>
<dbReference type="RefSeq" id="XP_007928118.1">
    <property type="nucleotide sequence ID" value="XM_007929927.1"/>
</dbReference>